<dbReference type="GO" id="GO:0005829">
    <property type="term" value="C:cytosol"/>
    <property type="evidence" value="ECO:0007669"/>
    <property type="project" value="TreeGrafter"/>
</dbReference>
<organism evidence="7 8">
    <name type="scientific">Magnusiomyces paraingens</name>
    <dbReference type="NCBI Taxonomy" id="2606893"/>
    <lineage>
        <taxon>Eukaryota</taxon>
        <taxon>Fungi</taxon>
        <taxon>Dikarya</taxon>
        <taxon>Ascomycota</taxon>
        <taxon>Saccharomycotina</taxon>
        <taxon>Dipodascomycetes</taxon>
        <taxon>Dipodascales</taxon>
        <taxon>Dipodascaceae</taxon>
        <taxon>Magnusiomyces</taxon>
    </lineage>
</organism>
<evidence type="ECO:0000256" key="3">
    <source>
        <dbReference type="ARBA" id="ARBA00022694"/>
    </source>
</evidence>
<keyword evidence="2 6" id="KW-0853">WD repeat</keyword>
<keyword evidence="3 6" id="KW-0819">tRNA processing</keyword>
<dbReference type="GO" id="GO:0043527">
    <property type="term" value="C:tRNA methyltransferase complex"/>
    <property type="evidence" value="ECO:0007669"/>
    <property type="project" value="TreeGrafter"/>
</dbReference>
<proteinExistence type="inferred from homology"/>
<sequence length="409" mass="44308">MSAKHPFHELAVSADGKYLFAAVQSSIQKFDLATGQLVATFTVASEPESEKKVTSSTSGEGAKCARDLIVTRDGKHVVAFTNANKSVLVLNSSDLTLVSQRKFPKRPSTLCTSFDDARLLVGDKFGDVYDVELLSTEEIVKPSDGKTEDVASIEPILGHVSMLTDVELVEKNGHQYILSSDRDEHIRVTRYPQAFVVERWLFGHEQFVAAMAVPLWAPGFVISGGGDDFVAVFKWCPEQGEEPLKSTLDLRPYFGQYLSEDVHSAPRRKKDAPNPDAPLEITVDRIVAARDGLLVVHAEATGVLVVLSLDRESGALQHKHTFVRAGGARIVAVATDGSGRLYVSLDPSVGEAVPLLEVYNVSETGEITLADSASDISKTIAEVGSVAVVGEEPSVALYSVRHLRKRGEH</sequence>
<dbReference type="SUPFAM" id="SSF50969">
    <property type="entry name" value="YVTN repeat-like/Quinoprotein amine dehydrogenase"/>
    <property type="match status" value="1"/>
</dbReference>
<dbReference type="PANTHER" id="PTHR16288">
    <property type="entry name" value="WD40 REPEAT PROTEIN 4"/>
    <property type="match status" value="1"/>
</dbReference>
<dbReference type="InterPro" id="IPR011044">
    <property type="entry name" value="Quino_amine_DH_bsu"/>
</dbReference>
<dbReference type="EMBL" id="CABVLU010000003">
    <property type="protein sequence ID" value="VVT55062.1"/>
    <property type="molecule type" value="Genomic_DNA"/>
</dbReference>
<reference evidence="7 8" key="1">
    <citation type="submission" date="2019-09" db="EMBL/GenBank/DDBJ databases">
        <authorList>
            <person name="Brejova B."/>
        </authorList>
    </citation>
    <scope>NUCLEOTIDE SEQUENCE [LARGE SCALE GENOMIC DNA]</scope>
</reference>
<keyword evidence="4 6" id="KW-0677">Repeat</keyword>
<gene>
    <name evidence="7" type="ORF">SAPINGB_P004408</name>
</gene>
<comment type="subcellular location">
    <subcellularLocation>
        <location evidence="1 6">Nucleus</location>
    </subcellularLocation>
</comment>
<dbReference type="Gene3D" id="2.130.10.10">
    <property type="entry name" value="YVTN repeat-like/Quinoprotein amine dehydrogenase"/>
    <property type="match status" value="1"/>
</dbReference>
<dbReference type="RefSeq" id="XP_031855014.1">
    <property type="nucleotide sequence ID" value="XM_031999123.1"/>
</dbReference>
<evidence type="ECO:0000313" key="7">
    <source>
        <dbReference type="EMBL" id="VVT55062.1"/>
    </source>
</evidence>
<accession>A0A5E8BUB9</accession>
<evidence type="ECO:0000256" key="2">
    <source>
        <dbReference type="ARBA" id="ARBA00022574"/>
    </source>
</evidence>
<evidence type="ECO:0000256" key="1">
    <source>
        <dbReference type="ARBA" id="ARBA00004123"/>
    </source>
</evidence>
<evidence type="ECO:0000256" key="6">
    <source>
        <dbReference type="HAMAP-Rule" id="MF_03056"/>
    </source>
</evidence>
<dbReference type="GO" id="GO:0106004">
    <property type="term" value="P:tRNA (guanine-N7)-methylation"/>
    <property type="evidence" value="ECO:0007669"/>
    <property type="project" value="UniProtKB-UniRule"/>
</dbReference>
<dbReference type="PANTHER" id="PTHR16288:SF0">
    <property type="entry name" value="TRNA (GUANINE-N(7)-)-METHYLTRANSFERASE NON-CATALYTIC SUBUNIT WDR4"/>
    <property type="match status" value="1"/>
</dbReference>
<dbReference type="InterPro" id="IPR028884">
    <property type="entry name" value="Trm82"/>
</dbReference>
<name>A0A5E8BUB9_9ASCO</name>
<evidence type="ECO:0000256" key="5">
    <source>
        <dbReference type="ARBA" id="ARBA00023242"/>
    </source>
</evidence>
<keyword evidence="5 6" id="KW-0539">Nucleus</keyword>
<dbReference type="HAMAP" id="MF_03056">
    <property type="entry name" value="TRM82"/>
    <property type="match status" value="1"/>
</dbReference>
<comment type="similarity">
    <text evidence="6">Belongs to the WD repeat TRM82 family.</text>
</comment>
<dbReference type="GeneID" id="43583223"/>
<evidence type="ECO:0000256" key="4">
    <source>
        <dbReference type="ARBA" id="ARBA00022737"/>
    </source>
</evidence>
<keyword evidence="8" id="KW-1185">Reference proteome</keyword>
<comment type="pathway">
    <text evidence="6">tRNA modification; N(7)-methylguanine-tRNA biosynthesis.</text>
</comment>
<comment type="function">
    <text evidence="6">Required for the formation of N(7)-methylguanine at position 46 (m7G46) in tRNA. In the complex, it is required to stabilize and induce conformational changes of the catalytic subunit.</text>
</comment>
<dbReference type="OrthoDB" id="339900at2759"/>
<evidence type="ECO:0000313" key="8">
    <source>
        <dbReference type="Proteomes" id="UP000398389"/>
    </source>
</evidence>
<protein>
    <submittedName>
        <fullName evidence="7">Uncharacterized protein</fullName>
    </submittedName>
</protein>
<dbReference type="UniPathway" id="UPA00989"/>
<dbReference type="AlphaFoldDB" id="A0A5E8BUB9"/>
<dbReference type="Proteomes" id="UP000398389">
    <property type="component" value="Unassembled WGS sequence"/>
</dbReference>
<dbReference type="GO" id="GO:0005634">
    <property type="term" value="C:nucleus"/>
    <property type="evidence" value="ECO:0007669"/>
    <property type="project" value="UniProtKB-SubCell"/>
</dbReference>
<dbReference type="InterPro" id="IPR015943">
    <property type="entry name" value="WD40/YVTN_repeat-like_dom_sf"/>
</dbReference>